<proteinExistence type="inferred from homology"/>
<dbReference type="Gene3D" id="3.40.50.720">
    <property type="entry name" value="NAD(P)-binding Rossmann-like Domain"/>
    <property type="match status" value="1"/>
</dbReference>
<sequence length="260" mass="26871">MGSINNSNPLTLAHKVAIVTGASRGIGAAIALELANRGAKVALTYTSESSAKSTGELVAKINSLGNGAQALGIRANLRDLDAPAKIVSETVAAFGESIDILVNNAAVDKVKKLEDLTPEDFDEVMHLNVRGVLLMTQAVVPRLRAPGRIINISSTGARVAVPNYTVYMASKGALESLTRGLSLELGPLGHTANAVAPGPTESDMLNRAPAAVIEHLKATTPVGRIGRPDDIAGIVGFLAEESSRWVTGQTIAGSGGLHMI</sequence>
<evidence type="ECO:0000313" key="5">
    <source>
        <dbReference type="Proteomes" id="UP001363622"/>
    </source>
</evidence>
<name>A0ABR1KRD8_9PEZI</name>
<dbReference type="PANTHER" id="PTHR48107">
    <property type="entry name" value="NADPH-DEPENDENT ALDEHYDE REDUCTASE-LIKE PROTEIN, CHLOROPLASTIC-RELATED"/>
    <property type="match status" value="1"/>
</dbReference>
<keyword evidence="2" id="KW-0560">Oxidoreductase</keyword>
<reference evidence="4 5" key="1">
    <citation type="submission" date="2024-04" db="EMBL/GenBank/DDBJ databases">
        <title>Phyllosticta paracitricarpa is synonymous to the EU quarantine fungus P. citricarpa based on phylogenomic analyses.</title>
        <authorList>
            <consortium name="Lawrence Berkeley National Laboratory"/>
            <person name="Van Ingen-Buijs V.A."/>
            <person name="Van Westerhoven A.C."/>
            <person name="Haridas S."/>
            <person name="Skiadas P."/>
            <person name="Martin F."/>
            <person name="Groenewald J.Z."/>
            <person name="Crous P.W."/>
            <person name="Seidl M.F."/>
        </authorList>
    </citation>
    <scope>NUCLEOTIDE SEQUENCE [LARGE SCALE GENOMIC DNA]</scope>
    <source>
        <strain evidence="4 5">CBS 123371</strain>
    </source>
</reference>
<evidence type="ECO:0000256" key="1">
    <source>
        <dbReference type="ARBA" id="ARBA00006484"/>
    </source>
</evidence>
<dbReference type="SMART" id="SM00822">
    <property type="entry name" value="PKS_KR"/>
    <property type="match status" value="1"/>
</dbReference>
<dbReference type="PRINTS" id="PR00081">
    <property type="entry name" value="GDHRDH"/>
</dbReference>
<evidence type="ECO:0000259" key="3">
    <source>
        <dbReference type="SMART" id="SM00822"/>
    </source>
</evidence>
<organism evidence="4 5">
    <name type="scientific">Phyllosticta citriasiana</name>
    <dbReference type="NCBI Taxonomy" id="595635"/>
    <lineage>
        <taxon>Eukaryota</taxon>
        <taxon>Fungi</taxon>
        <taxon>Dikarya</taxon>
        <taxon>Ascomycota</taxon>
        <taxon>Pezizomycotina</taxon>
        <taxon>Dothideomycetes</taxon>
        <taxon>Dothideomycetes incertae sedis</taxon>
        <taxon>Botryosphaeriales</taxon>
        <taxon>Phyllostictaceae</taxon>
        <taxon>Phyllosticta</taxon>
    </lineage>
</organism>
<gene>
    <name evidence="4" type="ORF">IWZ03DRAFT_126707</name>
</gene>
<dbReference type="Proteomes" id="UP001363622">
    <property type="component" value="Unassembled WGS sequence"/>
</dbReference>
<dbReference type="PRINTS" id="PR00080">
    <property type="entry name" value="SDRFAMILY"/>
</dbReference>
<feature type="domain" description="Ketoreductase" evidence="3">
    <location>
        <begin position="15"/>
        <end position="198"/>
    </location>
</feature>
<dbReference type="InterPro" id="IPR002347">
    <property type="entry name" value="SDR_fam"/>
</dbReference>
<dbReference type="EMBL" id="JBBPHU010000003">
    <property type="protein sequence ID" value="KAK7519997.1"/>
    <property type="molecule type" value="Genomic_DNA"/>
</dbReference>
<dbReference type="PANTHER" id="PTHR48107:SF7">
    <property type="entry name" value="RE15974P"/>
    <property type="match status" value="1"/>
</dbReference>
<dbReference type="InterPro" id="IPR036291">
    <property type="entry name" value="NAD(P)-bd_dom_sf"/>
</dbReference>
<dbReference type="Pfam" id="PF13561">
    <property type="entry name" value="adh_short_C2"/>
    <property type="match status" value="1"/>
</dbReference>
<evidence type="ECO:0000313" key="4">
    <source>
        <dbReference type="EMBL" id="KAK7519997.1"/>
    </source>
</evidence>
<comment type="similarity">
    <text evidence="1">Belongs to the short-chain dehydrogenases/reductases (SDR) family.</text>
</comment>
<evidence type="ECO:0000256" key="2">
    <source>
        <dbReference type="ARBA" id="ARBA00023002"/>
    </source>
</evidence>
<dbReference type="SUPFAM" id="SSF51735">
    <property type="entry name" value="NAD(P)-binding Rossmann-fold domains"/>
    <property type="match status" value="1"/>
</dbReference>
<keyword evidence="5" id="KW-1185">Reference proteome</keyword>
<protein>
    <recommendedName>
        <fullName evidence="3">Ketoreductase domain-containing protein</fullName>
    </recommendedName>
</protein>
<dbReference type="InterPro" id="IPR057326">
    <property type="entry name" value="KR_dom"/>
</dbReference>
<accession>A0ABR1KRD8</accession>
<comment type="caution">
    <text evidence="4">The sequence shown here is derived from an EMBL/GenBank/DDBJ whole genome shotgun (WGS) entry which is preliminary data.</text>
</comment>